<evidence type="ECO:0000313" key="1">
    <source>
        <dbReference type="EMBL" id="KAK4280399.1"/>
    </source>
</evidence>
<sequence length="116" mass="13648">MTTKMDIGKFDGMEFSLWKLKMKALLIKDNCLEFISTRPQEFTDDEKLKKIDELPISNLHLSLLDDILLGVKEKKSAKEIWDHLTKLYEVKSLHNKLFLKRKLYTLRMFSTLNVGT</sequence>
<gene>
    <name evidence="1" type="ORF">QN277_012028</name>
</gene>
<comment type="caution">
    <text evidence="1">The sequence shown here is derived from an EMBL/GenBank/DDBJ whole genome shotgun (WGS) entry which is preliminary data.</text>
</comment>
<accession>A0AAE1TE57</accession>
<dbReference type="Proteomes" id="UP001293593">
    <property type="component" value="Unassembled WGS sequence"/>
</dbReference>
<keyword evidence="2" id="KW-1185">Reference proteome</keyword>
<proteinExistence type="predicted"/>
<dbReference type="EMBL" id="JAWXYG010000002">
    <property type="protein sequence ID" value="KAK4280399.1"/>
    <property type="molecule type" value="Genomic_DNA"/>
</dbReference>
<dbReference type="Pfam" id="PF14223">
    <property type="entry name" value="Retrotran_gag_2"/>
    <property type="match status" value="1"/>
</dbReference>
<organism evidence="1 2">
    <name type="scientific">Acacia crassicarpa</name>
    <name type="common">northern wattle</name>
    <dbReference type="NCBI Taxonomy" id="499986"/>
    <lineage>
        <taxon>Eukaryota</taxon>
        <taxon>Viridiplantae</taxon>
        <taxon>Streptophyta</taxon>
        <taxon>Embryophyta</taxon>
        <taxon>Tracheophyta</taxon>
        <taxon>Spermatophyta</taxon>
        <taxon>Magnoliopsida</taxon>
        <taxon>eudicotyledons</taxon>
        <taxon>Gunneridae</taxon>
        <taxon>Pentapetalae</taxon>
        <taxon>rosids</taxon>
        <taxon>fabids</taxon>
        <taxon>Fabales</taxon>
        <taxon>Fabaceae</taxon>
        <taxon>Caesalpinioideae</taxon>
        <taxon>mimosoid clade</taxon>
        <taxon>Acacieae</taxon>
        <taxon>Acacia</taxon>
    </lineage>
</organism>
<name>A0AAE1TE57_9FABA</name>
<evidence type="ECO:0008006" key="3">
    <source>
        <dbReference type="Google" id="ProtNLM"/>
    </source>
</evidence>
<evidence type="ECO:0000313" key="2">
    <source>
        <dbReference type="Proteomes" id="UP001293593"/>
    </source>
</evidence>
<reference evidence="1" key="1">
    <citation type="submission" date="2023-10" db="EMBL/GenBank/DDBJ databases">
        <title>Chromosome-level genome of the transformable northern wattle, Acacia crassicarpa.</title>
        <authorList>
            <person name="Massaro I."/>
            <person name="Sinha N.R."/>
            <person name="Poethig S."/>
            <person name="Leichty A.R."/>
        </authorList>
    </citation>
    <scope>NUCLEOTIDE SEQUENCE</scope>
    <source>
        <strain evidence="1">Acra3RX</strain>
        <tissue evidence="1">Leaf</tissue>
    </source>
</reference>
<dbReference type="AlphaFoldDB" id="A0AAE1TE57"/>
<protein>
    <recommendedName>
        <fullName evidence="3">Retrovirus-related Pol polyprotein from transposon TNT 1-94</fullName>
    </recommendedName>
</protein>